<dbReference type="Proteomes" id="UP000299102">
    <property type="component" value="Unassembled WGS sequence"/>
</dbReference>
<dbReference type="AlphaFoldDB" id="A0A4C1WM20"/>
<name>A0A4C1WM20_EUMVA</name>
<reference evidence="1 2" key="1">
    <citation type="journal article" date="2019" name="Commun. Biol.">
        <title>The bagworm genome reveals a unique fibroin gene that provides high tensile strength.</title>
        <authorList>
            <person name="Kono N."/>
            <person name="Nakamura H."/>
            <person name="Ohtoshi R."/>
            <person name="Tomita M."/>
            <person name="Numata K."/>
            <person name="Arakawa K."/>
        </authorList>
    </citation>
    <scope>NUCLEOTIDE SEQUENCE [LARGE SCALE GENOMIC DNA]</scope>
</reference>
<gene>
    <name evidence="1" type="ORF">EVAR_47067_1</name>
</gene>
<keyword evidence="2" id="KW-1185">Reference proteome</keyword>
<accession>A0A4C1WM20</accession>
<evidence type="ECO:0000313" key="1">
    <source>
        <dbReference type="EMBL" id="GBP51890.1"/>
    </source>
</evidence>
<evidence type="ECO:0000313" key="2">
    <source>
        <dbReference type="Proteomes" id="UP000299102"/>
    </source>
</evidence>
<organism evidence="1 2">
    <name type="scientific">Eumeta variegata</name>
    <name type="common">Bagworm moth</name>
    <name type="synonym">Eumeta japonica</name>
    <dbReference type="NCBI Taxonomy" id="151549"/>
    <lineage>
        <taxon>Eukaryota</taxon>
        <taxon>Metazoa</taxon>
        <taxon>Ecdysozoa</taxon>
        <taxon>Arthropoda</taxon>
        <taxon>Hexapoda</taxon>
        <taxon>Insecta</taxon>
        <taxon>Pterygota</taxon>
        <taxon>Neoptera</taxon>
        <taxon>Endopterygota</taxon>
        <taxon>Lepidoptera</taxon>
        <taxon>Glossata</taxon>
        <taxon>Ditrysia</taxon>
        <taxon>Tineoidea</taxon>
        <taxon>Psychidae</taxon>
        <taxon>Oiketicinae</taxon>
        <taxon>Eumeta</taxon>
    </lineage>
</organism>
<dbReference type="EMBL" id="BGZK01000591">
    <property type="protein sequence ID" value="GBP51890.1"/>
    <property type="molecule type" value="Genomic_DNA"/>
</dbReference>
<sequence>MGYLMERIGQTEGMSRNGRSKAPPQPIFSEYTGQKKMRLMALAAAVPDLELLIGLVGAIFFSTLGLLIPVVVETVHKWEHDLGTLYWLKTAPPVECEEPEGDQETTLYSLVKDATNPFEFVAYGELRYPTS</sequence>
<proteinExistence type="predicted"/>
<protein>
    <submittedName>
        <fullName evidence="1">Uncharacterized protein</fullName>
    </submittedName>
</protein>
<dbReference type="STRING" id="151549.A0A4C1WM20"/>
<comment type="caution">
    <text evidence="1">The sequence shown here is derived from an EMBL/GenBank/DDBJ whole genome shotgun (WGS) entry which is preliminary data.</text>
</comment>
<dbReference type="OrthoDB" id="1684102at2759"/>